<keyword evidence="4" id="KW-0479">Metal-binding</keyword>
<organism evidence="9">
    <name type="scientific">marine metagenome</name>
    <dbReference type="NCBI Taxonomy" id="408172"/>
    <lineage>
        <taxon>unclassified sequences</taxon>
        <taxon>metagenomes</taxon>
        <taxon>ecological metagenomes</taxon>
    </lineage>
</organism>
<evidence type="ECO:0000256" key="3">
    <source>
        <dbReference type="ARBA" id="ARBA00022505"/>
    </source>
</evidence>
<evidence type="ECO:0000256" key="2">
    <source>
        <dbReference type="ARBA" id="ARBA00010312"/>
    </source>
</evidence>
<sequence>MGIGMTNDEQWIKTTCPRDCYDGCGIIVHKRNGEIFKVKGNRDHPSTRGPLCAKCAVSYNGVWLDENARLLYPLKRSGNKGAGEFERITWDEALTEIAQRFADIDRRHGADRIYQTHYTGTCSVIAGNFPKRFFDHIGATEVNPDTVCNAAGHAALSYVFGDSVAGFDPRTVRDSECILIWGANPSHCGPHVYKHWLREHGAKVIVIDPVRTDTAASADLHLQVRPGADAALAFAMLHVIRRDALVDENYIKDHVQGYEEVLPSIECCTPEWGKAVTDIPVTLIEQAARLYARGPSLLWLGQGLQRQPRGGNVFRACAMLPALTGNIGKPGAGFYYLNDTISVGGRGGGAPGYEKPRFNDGPAPVSQMDIPGLLQDPAAIRSYVVWNCNPLASNPNQALMRQGLAREELFTVVIDCFMTDTADYADIVLPAASFLEFDDVCASYFHLMIGAQVQCRKPMGESLPNQEIFRRLARVMGLQESTLYEDDRSIIERTLRASGVRETWQELTEQGWAHVADEPLILWAEGRFATPSGKIEIASERAEADGLPRLPQATVDAEPADGKLRLISPAAEWLMNSSFGNDRRVIKIMGPATVTCHPETASGLGIGDGDRVRLSNELGELALTVCVSDMITPGALLVYKSRWPKMEKSRANVNVLCIARKTDMGESTSVH</sequence>
<name>A0A382AZ94_9ZZZZ</name>
<dbReference type="PROSITE" id="PS00490">
    <property type="entry name" value="MOLYBDOPTERIN_PROK_2"/>
    <property type="match status" value="1"/>
</dbReference>
<evidence type="ECO:0000256" key="1">
    <source>
        <dbReference type="ARBA" id="ARBA00001942"/>
    </source>
</evidence>
<dbReference type="AlphaFoldDB" id="A0A382AZ94"/>
<evidence type="ECO:0000256" key="5">
    <source>
        <dbReference type="ARBA" id="ARBA00023002"/>
    </source>
</evidence>
<dbReference type="Gene3D" id="2.20.25.90">
    <property type="entry name" value="ADC-like domains"/>
    <property type="match status" value="1"/>
</dbReference>
<evidence type="ECO:0000256" key="4">
    <source>
        <dbReference type="ARBA" id="ARBA00022723"/>
    </source>
</evidence>
<keyword evidence="3" id="KW-0500">Molybdenum</keyword>
<dbReference type="InterPro" id="IPR006656">
    <property type="entry name" value="Mopterin_OxRdtase"/>
</dbReference>
<dbReference type="Pfam" id="PF00384">
    <property type="entry name" value="Molybdopterin"/>
    <property type="match status" value="1"/>
</dbReference>
<gene>
    <name evidence="9" type="ORF">METZ01_LOCUS159548</name>
</gene>
<dbReference type="InterPro" id="IPR009010">
    <property type="entry name" value="Asp_de-COase-like_dom_sf"/>
</dbReference>
<evidence type="ECO:0000313" key="9">
    <source>
        <dbReference type="EMBL" id="SVB06694.1"/>
    </source>
</evidence>
<dbReference type="InterPro" id="IPR050612">
    <property type="entry name" value="Prok_Mopterin_Oxidored"/>
</dbReference>
<dbReference type="CDD" id="cd02766">
    <property type="entry name" value="MopB_3"/>
    <property type="match status" value="1"/>
</dbReference>
<evidence type="ECO:0000256" key="7">
    <source>
        <dbReference type="ARBA" id="ARBA00023014"/>
    </source>
</evidence>
<dbReference type="InterPro" id="IPR006963">
    <property type="entry name" value="Mopterin_OxRdtase_4Fe-4S_dom"/>
</dbReference>
<comment type="cofactor">
    <cofactor evidence="1">
        <name>Mo-bis(molybdopterin guanine dinucleotide)</name>
        <dbReference type="ChEBI" id="CHEBI:60539"/>
    </cofactor>
</comment>
<keyword evidence="5" id="KW-0560">Oxidoreductase</keyword>
<dbReference type="EMBL" id="UINC01027442">
    <property type="protein sequence ID" value="SVB06694.1"/>
    <property type="molecule type" value="Genomic_DNA"/>
</dbReference>
<dbReference type="Gene3D" id="3.30.2070.10">
    <property type="entry name" value="Formate dehydrogenase/DMSO reductase"/>
    <property type="match status" value="1"/>
</dbReference>
<dbReference type="SUPFAM" id="SSF53706">
    <property type="entry name" value="Formate dehydrogenase/DMSO reductase, domains 1-3"/>
    <property type="match status" value="1"/>
</dbReference>
<evidence type="ECO:0000259" key="8">
    <source>
        <dbReference type="PROSITE" id="PS51669"/>
    </source>
</evidence>
<dbReference type="GO" id="GO:0051536">
    <property type="term" value="F:iron-sulfur cluster binding"/>
    <property type="evidence" value="ECO:0007669"/>
    <property type="project" value="UniProtKB-KW"/>
</dbReference>
<dbReference type="GO" id="GO:0046872">
    <property type="term" value="F:metal ion binding"/>
    <property type="evidence" value="ECO:0007669"/>
    <property type="project" value="UniProtKB-KW"/>
</dbReference>
<dbReference type="Pfam" id="PF04879">
    <property type="entry name" value="Molybdop_Fe4S4"/>
    <property type="match status" value="1"/>
</dbReference>
<dbReference type="PANTHER" id="PTHR43742:SF6">
    <property type="entry name" value="OXIDOREDUCTASE YYAE-RELATED"/>
    <property type="match status" value="1"/>
</dbReference>
<dbReference type="Gene3D" id="2.40.40.20">
    <property type="match status" value="1"/>
</dbReference>
<dbReference type="GO" id="GO:0016491">
    <property type="term" value="F:oxidoreductase activity"/>
    <property type="evidence" value="ECO:0007669"/>
    <property type="project" value="UniProtKB-KW"/>
</dbReference>
<keyword evidence="7" id="KW-0411">Iron-sulfur</keyword>
<dbReference type="SUPFAM" id="SSF50692">
    <property type="entry name" value="ADC-like"/>
    <property type="match status" value="1"/>
</dbReference>
<dbReference type="PANTHER" id="PTHR43742">
    <property type="entry name" value="TRIMETHYLAMINE-N-OXIDE REDUCTASE"/>
    <property type="match status" value="1"/>
</dbReference>
<dbReference type="SMART" id="SM00926">
    <property type="entry name" value="Molybdop_Fe4S4"/>
    <property type="match status" value="1"/>
</dbReference>
<feature type="non-terminal residue" evidence="9">
    <location>
        <position position="671"/>
    </location>
</feature>
<comment type="similarity">
    <text evidence="2">Belongs to the prokaryotic molybdopterin-containing oxidoreductase family.</text>
</comment>
<accession>A0A382AZ94</accession>
<evidence type="ECO:0000256" key="6">
    <source>
        <dbReference type="ARBA" id="ARBA00023004"/>
    </source>
</evidence>
<dbReference type="PROSITE" id="PS51669">
    <property type="entry name" value="4FE4S_MOW_BIS_MGD"/>
    <property type="match status" value="1"/>
</dbReference>
<dbReference type="InterPro" id="IPR006657">
    <property type="entry name" value="MoPterin_dinucl-bd_dom"/>
</dbReference>
<dbReference type="PROSITE" id="PS00932">
    <property type="entry name" value="MOLYBDOPTERIN_PROK_3"/>
    <property type="match status" value="1"/>
</dbReference>
<dbReference type="Gene3D" id="3.40.228.10">
    <property type="entry name" value="Dimethylsulfoxide Reductase, domain 2"/>
    <property type="match status" value="1"/>
</dbReference>
<reference evidence="9" key="1">
    <citation type="submission" date="2018-05" db="EMBL/GenBank/DDBJ databases">
        <authorList>
            <person name="Lanie J.A."/>
            <person name="Ng W.-L."/>
            <person name="Kazmierczak K.M."/>
            <person name="Andrzejewski T.M."/>
            <person name="Davidsen T.M."/>
            <person name="Wayne K.J."/>
            <person name="Tettelin H."/>
            <person name="Glass J.I."/>
            <person name="Rusch D."/>
            <person name="Podicherti R."/>
            <person name="Tsui H.-C.T."/>
            <person name="Winkler M.E."/>
        </authorList>
    </citation>
    <scope>NUCLEOTIDE SEQUENCE</scope>
</reference>
<keyword evidence="6" id="KW-0408">Iron</keyword>
<dbReference type="Pfam" id="PF01568">
    <property type="entry name" value="Molydop_binding"/>
    <property type="match status" value="1"/>
</dbReference>
<dbReference type="InterPro" id="IPR006655">
    <property type="entry name" value="Mopterin_OxRdtase_prok_CS"/>
</dbReference>
<dbReference type="GO" id="GO:0043546">
    <property type="term" value="F:molybdopterin cofactor binding"/>
    <property type="evidence" value="ECO:0007669"/>
    <property type="project" value="InterPro"/>
</dbReference>
<feature type="domain" description="4Fe-4S Mo/W bis-MGD-type" evidence="8">
    <location>
        <begin position="9"/>
        <end position="66"/>
    </location>
</feature>
<dbReference type="Gene3D" id="3.40.50.740">
    <property type="match status" value="1"/>
</dbReference>
<proteinExistence type="inferred from homology"/>
<protein>
    <recommendedName>
        <fullName evidence="8">4Fe-4S Mo/W bis-MGD-type domain-containing protein</fullName>
    </recommendedName>
</protein>